<dbReference type="AlphaFoldDB" id="A0A6B2L8H7"/>
<dbReference type="GO" id="GO:0016070">
    <property type="term" value="P:RNA metabolic process"/>
    <property type="evidence" value="ECO:0007669"/>
    <property type="project" value="UniProtKB-ARBA"/>
</dbReference>
<dbReference type="InterPro" id="IPR036322">
    <property type="entry name" value="WD40_repeat_dom_sf"/>
</dbReference>
<keyword evidence="5" id="KW-0539">Nucleus</keyword>
<accession>A0A6B2L8H7</accession>
<organism evidence="7">
    <name type="scientific">Arcella intermedia</name>
    <dbReference type="NCBI Taxonomy" id="1963864"/>
    <lineage>
        <taxon>Eukaryota</taxon>
        <taxon>Amoebozoa</taxon>
        <taxon>Tubulinea</taxon>
        <taxon>Elardia</taxon>
        <taxon>Arcellinida</taxon>
        <taxon>Sphaerothecina</taxon>
        <taxon>Arcellidae</taxon>
        <taxon>Arcella</taxon>
    </lineage>
</organism>
<dbReference type="GO" id="GO:0003682">
    <property type="term" value="F:chromatin binding"/>
    <property type="evidence" value="ECO:0007669"/>
    <property type="project" value="TreeGrafter"/>
</dbReference>
<keyword evidence="4" id="KW-0677">Repeat</keyword>
<feature type="repeat" description="WD" evidence="6">
    <location>
        <begin position="106"/>
        <end position="147"/>
    </location>
</feature>
<dbReference type="GO" id="GO:0048188">
    <property type="term" value="C:Set1C/COMPASS complex"/>
    <property type="evidence" value="ECO:0007669"/>
    <property type="project" value="TreeGrafter"/>
</dbReference>
<dbReference type="EMBL" id="GIBP01004374">
    <property type="protein sequence ID" value="NDV33343.1"/>
    <property type="molecule type" value="Transcribed_RNA"/>
</dbReference>
<dbReference type="InterPro" id="IPR001680">
    <property type="entry name" value="WD40_rpt"/>
</dbReference>
<dbReference type="Pfam" id="PF00400">
    <property type="entry name" value="WD40"/>
    <property type="match status" value="2"/>
</dbReference>
<evidence type="ECO:0000256" key="1">
    <source>
        <dbReference type="ARBA" id="ARBA00004123"/>
    </source>
</evidence>
<dbReference type="SUPFAM" id="SSF50978">
    <property type="entry name" value="WD40 repeat-like"/>
    <property type="match status" value="1"/>
</dbReference>
<evidence type="ECO:0000256" key="5">
    <source>
        <dbReference type="ARBA" id="ARBA00023242"/>
    </source>
</evidence>
<protein>
    <submittedName>
        <fullName evidence="7">Uncharacterized protein</fullName>
    </submittedName>
</protein>
<evidence type="ECO:0000313" key="7">
    <source>
        <dbReference type="EMBL" id="NDV33343.1"/>
    </source>
</evidence>
<reference evidence="7" key="1">
    <citation type="journal article" date="2020" name="J. Eukaryot. Microbiol.">
        <title>De novo Sequencing, Assembly and Annotation of the Transcriptome for the Free-Living Testate Amoeba Arcella intermedia.</title>
        <authorList>
            <person name="Ribeiro G.M."/>
            <person name="Porfirio-Sousa A.L."/>
            <person name="Maurer-Alcala X.X."/>
            <person name="Katz L.A."/>
            <person name="Lahr D.J.G."/>
        </authorList>
    </citation>
    <scope>NUCLEOTIDE SEQUENCE</scope>
</reference>
<dbReference type="PANTHER" id="PTHR19861">
    <property type="entry name" value="WD40 REPEAT PROTEIN SWD2"/>
    <property type="match status" value="1"/>
</dbReference>
<dbReference type="Gene3D" id="2.130.10.10">
    <property type="entry name" value="YVTN repeat-like/Quinoprotein amine dehydrogenase"/>
    <property type="match status" value="1"/>
</dbReference>
<dbReference type="InterPro" id="IPR037867">
    <property type="entry name" value="Swd2/WDR82"/>
</dbReference>
<dbReference type="SMART" id="SM00320">
    <property type="entry name" value="WD40"/>
    <property type="match status" value="5"/>
</dbReference>
<evidence type="ECO:0000256" key="4">
    <source>
        <dbReference type="ARBA" id="ARBA00022737"/>
    </source>
</evidence>
<comment type="similarity">
    <text evidence="2">Belongs to the WD repeat SWD2 family.</text>
</comment>
<dbReference type="PROSITE" id="PS50082">
    <property type="entry name" value="WD_REPEATS_2"/>
    <property type="match status" value="1"/>
</dbReference>
<proteinExistence type="inferred from homology"/>
<keyword evidence="3 6" id="KW-0853">WD repeat</keyword>
<evidence type="ECO:0000256" key="6">
    <source>
        <dbReference type="PROSITE-ProRule" id="PRU00221"/>
    </source>
</evidence>
<evidence type="ECO:0000256" key="2">
    <source>
        <dbReference type="ARBA" id="ARBA00005616"/>
    </source>
</evidence>
<sequence>MDDDALNRMRIGSVFKPEGSGHARVNAAEFFASGEFLVTSQDDGTVLLYDALEPRLRTKVFCKKYGIGNTKFTHHPDAILGSSTLSSMDHSIRYLSLHDNTYLTEYRAHTDTVCSIAVSPKDDTFLSGSMDGTVRVWDLRNTTCQGMLKKPGHHVVAYDPQGVAFCTGSPNNLIKLFDSRNLQAGPFATFKISAPEIYTFLDLQISDNSKYILIATSKNIFLLLDAFTGEVKQVFTKIVNENLCKLGCAFTPDSSYVTLGSQDGNVFSWKVNEEEENEEKRDGEDIMEKFKNQPEPVSTWKQHTKKGTPGPVGCVRWNPRYKMACTASSVTCLWIPNQTTKEG</sequence>
<dbReference type="PANTHER" id="PTHR19861:SF0">
    <property type="entry name" value="WD REPEAT-CONTAINING PROTEIN 82"/>
    <property type="match status" value="1"/>
</dbReference>
<name>A0A6B2L8H7_9EUKA</name>
<dbReference type="PROSITE" id="PS50294">
    <property type="entry name" value="WD_REPEATS_REGION"/>
    <property type="match status" value="1"/>
</dbReference>
<evidence type="ECO:0000256" key="3">
    <source>
        <dbReference type="ARBA" id="ARBA00022574"/>
    </source>
</evidence>
<dbReference type="InterPro" id="IPR015943">
    <property type="entry name" value="WD40/YVTN_repeat-like_dom_sf"/>
</dbReference>
<comment type="subcellular location">
    <subcellularLocation>
        <location evidence="1">Nucleus</location>
    </subcellularLocation>
</comment>